<name>A0A0N1HFI1_9EURO</name>
<organism evidence="8 9">
    <name type="scientific">Cyphellophora attinorum</name>
    <dbReference type="NCBI Taxonomy" id="1664694"/>
    <lineage>
        <taxon>Eukaryota</taxon>
        <taxon>Fungi</taxon>
        <taxon>Dikarya</taxon>
        <taxon>Ascomycota</taxon>
        <taxon>Pezizomycotina</taxon>
        <taxon>Eurotiomycetes</taxon>
        <taxon>Chaetothyriomycetidae</taxon>
        <taxon>Chaetothyriales</taxon>
        <taxon>Cyphellophoraceae</taxon>
        <taxon>Cyphellophora</taxon>
    </lineage>
</organism>
<keyword evidence="6" id="KW-0812">Transmembrane</keyword>
<evidence type="ECO:0000256" key="5">
    <source>
        <dbReference type="ARBA" id="ARBA00023002"/>
    </source>
</evidence>
<keyword evidence="9" id="KW-1185">Reference proteome</keyword>
<evidence type="ECO:0000313" key="8">
    <source>
        <dbReference type="EMBL" id="KPI43990.1"/>
    </source>
</evidence>
<dbReference type="InterPro" id="IPR005720">
    <property type="entry name" value="Dihydroorotate_DH_cat"/>
</dbReference>
<comment type="caution">
    <text evidence="8">The sequence shown here is derived from an EMBL/GenBank/DDBJ whole genome shotgun (WGS) entry which is preliminary data.</text>
</comment>
<feature type="transmembrane region" description="Helical" evidence="6">
    <location>
        <begin position="53"/>
        <end position="73"/>
    </location>
</feature>
<dbReference type="OrthoDB" id="14784at2759"/>
<evidence type="ECO:0000313" key="9">
    <source>
        <dbReference type="Proteomes" id="UP000038010"/>
    </source>
</evidence>
<evidence type="ECO:0000256" key="4">
    <source>
        <dbReference type="ARBA" id="ARBA00022643"/>
    </source>
</evidence>
<dbReference type="GO" id="GO:0005743">
    <property type="term" value="C:mitochondrial inner membrane"/>
    <property type="evidence" value="ECO:0007669"/>
    <property type="project" value="TreeGrafter"/>
</dbReference>
<evidence type="ECO:0000256" key="6">
    <source>
        <dbReference type="SAM" id="Phobius"/>
    </source>
</evidence>
<dbReference type="RefSeq" id="XP_018003953.1">
    <property type="nucleotide sequence ID" value="XM_018146368.1"/>
</dbReference>
<dbReference type="InterPro" id="IPR013785">
    <property type="entry name" value="Aldolase_TIM"/>
</dbReference>
<proteinExistence type="predicted"/>
<protein>
    <submittedName>
        <fullName evidence="8">Dihydroorotate dehydrogenase (Quinone), mitochondrial</fullName>
    </submittedName>
</protein>
<dbReference type="GO" id="GO:0004152">
    <property type="term" value="F:dihydroorotate dehydrogenase activity"/>
    <property type="evidence" value="ECO:0007669"/>
    <property type="project" value="TreeGrafter"/>
</dbReference>
<feature type="domain" description="Dihydroorotate dehydrogenase catalytic" evidence="7">
    <location>
        <begin position="129"/>
        <end position="185"/>
    </location>
</feature>
<gene>
    <name evidence="8" type="ORF">AB675_6104</name>
</gene>
<keyword evidence="6" id="KW-1133">Transmembrane helix</keyword>
<keyword evidence="3" id="KW-0285">Flavoprotein</keyword>
<keyword evidence="5" id="KW-0560">Oxidoreductase</keyword>
<sequence length="186" mass="20209">MIRRSVSQLAGPPRIFTTSRSCLRTNAWPLLQLQSSSQQARYASSKTTPTSRVFNFFYGTTLIVGLGIVYIYATDTRASIHKWVVIPALRTIYPDAEDAHHIGNQTLKALWEFGLHPRERGDPDASHDLAVEVFGQTIRNPVATSAGIDKGAEIPDALFAFGAGIVEVGGATPKAQPGNEKPESFA</sequence>
<dbReference type="GO" id="GO:0009220">
    <property type="term" value="P:pyrimidine ribonucleotide biosynthetic process"/>
    <property type="evidence" value="ECO:0007669"/>
    <property type="project" value="TreeGrafter"/>
</dbReference>
<dbReference type="VEuPathDB" id="FungiDB:AB675_6104"/>
<keyword evidence="6" id="KW-0472">Membrane</keyword>
<dbReference type="EMBL" id="LFJN01000004">
    <property type="protein sequence ID" value="KPI43990.1"/>
    <property type="molecule type" value="Genomic_DNA"/>
</dbReference>
<dbReference type="PANTHER" id="PTHR48109:SF4">
    <property type="entry name" value="DIHYDROOROTATE DEHYDROGENASE (QUINONE), MITOCHONDRIAL"/>
    <property type="match status" value="1"/>
</dbReference>
<accession>A0A0N1HFI1</accession>
<keyword evidence="4" id="KW-0288">FMN</keyword>
<dbReference type="Proteomes" id="UP000038010">
    <property type="component" value="Unassembled WGS sequence"/>
</dbReference>
<evidence type="ECO:0000256" key="2">
    <source>
        <dbReference type="ARBA" id="ARBA00004725"/>
    </source>
</evidence>
<evidence type="ECO:0000256" key="3">
    <source>
        <dbReference type="ARBA" id="ARBA00022630"/>
    </source>
</evidence>
<dbReference type="Pfam" id="PF01180">
    <property type="entry name" value="DHO_dh"/>
    <property type="match status" value="1"/>
</dbReference>
<dbReference type="Gene3D" id="3.20.20.70">
    <property type="entry name" value="Aldolase class I"/>
    <property type="match status" value="1"/>
</dbReference>
<reference evidence="8 9" key="1">
    <citation type="submission" date="2015-06" db="EMBL/GenBank/DDBJ databases">
        <title>Draft genome of the ant-associated black yeast Phialophora attae CBS 131958.</title>
        <authorList>
            <person name="Moreno L.F."/>
            <person name="Stielow B.J."/>
            <person name="de Hoog S."/>
            <person name="Vicente V.A."/>
            <person name="Weiss V.A."/>
            <person name="de Vries M."/>
            <person name="Cruz L.M."/>
            <person name="Souza E.M."/>
        </authorList>
    </citation>
    <scope>NUCLEOTIDE SEQUENCE [LARGE SCALE GENOMIC DNA]</scope>
    <source>
        <strain evidence="8 9">CBS 131958</strain>
    </source>
</reference>
<evidence type="ECO:0000256" key="1">
    <source>
        <dbReference type="ARBA" id="ARBA00001917"/>
    </source>
</evidence>
<dbReference type="PANTHER" id="PTHR48109">
    <property type="entry name" value="DIHYDROOROTATE DEHYDROGENASE (QUINONE), MITOCHONDRIAL-RELATED"/>
    <property type="match status" value="1"/>
</dbReference>
<dbReference type="GO" id="GO:0006207">
    <property type="term" value="P:'de novo' pyrimidine nucleobase biosynthetic process"/>
    <property type="evidence" value="ECO:0007669"/>
    <property type="project" value="TreeGrafter"/>
</dbReference>
<comment type="pathway">
    <text evidence="2">Pyrimidine metabolism; UMP biosynthesis via de novo pathway.</text>
</comment>
<evidence type="ECO:0000259" key="7">
    <source>
        <dbReference type="Pfam" id="PF01180"/>
    </source>
</evidence>
<dbReference type="SUPFAM" id="SSF51395">
    <property type="entry name" value="FMN-linked oxidoreductases"/>
    <property type="match status" value="1"/>
</dbReference>
<dbReference type="AlphaFoldDB" id="A0A0N1HFI1"/>
<dbReference type="GeneID" id="28738248"/>
<dbReference type="InterPro" id="IPR050074">
    <property type="entry name" value="DHO_dehydrogenase"/>
</dbReference>
<dbReference type="STRING" id="1664694.A0A0N1HFI1"/>
<comment type="cofactor">
    <cofactor evidence="1">
        <name>FMN</name>
        <dbReference type="ChEBI" id="CHEBI:58210"/>
    </cofactor>
</comment>